<dbReference type="RefSeq" id="XP_014480342.1">
    <property type="nucleotide sequence ID" value="XM_014624856.1"/>
</dbReference>
<dbReference type="GeneID" id="106747383"/>
<dbReference type="OrthoDB" id="7357196at2759"/>
<evidence type="ECO:0000313" key="4">
    <source>
        <dbReference type="RefSeq" id="XP_014480342.1"/>
    </source>
</evidence>
<dbReference type="Proteomes" id="UP000515204">
    <property type="component" value="Unplaced"/>
</dbReference>
<dbReference type="InterPro" id="IPR016186">
    <property type="entry name" value="C-type_lectin-like/link_sf"/>
</dbReference>
<dbReference type="PANTHER" id="PTHR22803">
    <property type="entry name" value="MANNOSE, PHOSPHOLIPASE, LECTIN RECEPTOR RELATED"/>
    <property type="match status" value="1"/>
</dbReference>
<keyword evidence="1" id="KW-0732">Signal</keyword>
<gene>
    <name evidence="4" type="primary">LOC106747383</name>
</gene>
<evidence type="ECO:0000313" key="3">
    <source>
        <dbReference type="Proteomes" id="UP000515204"/>
    </source>
</evidence>
<feature type="domain" description="C-type lectin" evidence="2">
    <location>
        <begin position="105"/>
        <end position="221"/>
    </location>
</feature>
<dbReference type="Gene3D" id="3.10.100.10">
    <property type="entry name" value="Mannose-Binding Protein A, subunit A"/>
    <property type="match status" value="1"/>
</dbReference>
<evidence type="ECO:0000259" key="2">
    <source>
        <dbReference type="PROSITE" id="PS50041"/>
    </source>
</evidence>
<organism evidence="3 4">
    <name type="scientific">Dinoponera quadriceps</name>
    <name type="common">South American ant</name>
    <dbReference type="NCBI Taxonomy" id="609295"/>
    <lineage>
        <taxon>Eukaryota</taxon>
        <taxon>Metazoa</taxon>
        <taxon>Ecdysozoa</taxon>
        <taxon>Arthropoda</taxon>
        <taxon>Hexapoda</taxon>
        <taxon>Insecta</taxon>
        <taxon>Pterygota</taxon>
        <taxon>Neoptera</taxon>
        <taxon>Endopterygota</taxon>
        <taxon>Hymenoptera</taxon>
        <taxon>Apocrita</taxon>
        <taxon>Aculeata</taxon>
        <taxon>Formicoidea</taxon>
        <taxon>Formicidae</taxon>
        <taxon>Ponerinae</taxon>
        <taxon>Ponerini</taxon>
        <taxon>Dinoponera</taxon>
    </lineage>
</organism>
<protein>
    <submittedName>
        <fullName evidence="4">Hemolymph lipopolysaccharide-binding protein-like</fullName>
    </submittedName>
</protein>
<dbReference type="InterPro" id="IPR001304">
    <property type="entry name" value="C-type_lectin-like"/>
</dbReference>
<dbReference type="AlphaFoldDB" id="A0A6P3XQ52"/>
<feature type="chain" id="PRO_5027789299" evidence="1">
    <location>
        <begin position="21"/>
        <end position="224"/>
    </location>
</feature>
<dbReference type="CDD" id="cd00037">
    <property type="entry name" value="CLECT"/>
    <property type="match status" value="1"/>
</dbReference>
<feature type="signal peptide" evidence="1">
    <location>
        <begin position="1"/>
        <end position="20"/>
    </location>
</feature>
<keyword evidence="3" id="KW-1185">Reference proteome</keyword>
<accession>A0A6P3XQ52</accession>
<dbReference type="InterPro" id="IPR016187">
    <property type="entry name" value="CTDL_fold"/>
</dbReference>
<proteinExistence type="predicted"/>
<dbReference type="SUPFAM" id="SSF56436">
    <property type="entry name" value="C-type lectin-like"/>
    <property type="match status" value="1"/>
</dbReference>
<dbReference type="PROSITE" id="PS50041">
    <property type="entry name" value="C_TYPE_LECTIN_2"/>
    <property type="match status" value="1"/>
</dbReference>
<reference evidence="4" key="1">
    <citation type="submission" date="2025-08" db="UniProtKB">
        <authorList>
            <consortium name="RefSeq"/>
        </authorList>
    </citation>
    <scope>IDENTIFICATION</scope>
</reference>
<dbReference type="Pfam" id="PF00059">
    <property type="entry name" value="Lectin_C"/>
    <property type="match status" value="1"/>
</dbReference>
<evidence type="ECO:0000256" key="1">
    <source>
        <dbReference type="SAM" id="SignalP"/>
    </source>
</evidence>
<sequence>MFKHLVLVFVLLSHGIPGYAVVYSSDSEQIKNFRRSVDTNFNCSAIAEEMSKKPTVTMNGNSNYHAGQQIFYVYDEQQFRKLYSDSTHTEIVEKGYLVTPNIGAHKLHPRKITWNNARRACIDEGGHLAIINSVSEEKILLRMLEERNIVSCWVGLHDLYEEGDWVTVTDEPFGSTGYTRWTTKFANLPDNLGGAQNCAVIRVEGGLDDITCWSTEGFFCEITL</sequence>
<dbReference type="SMART" id="SM00034">
    <property type="entry name" value="CLECT"/>
    <property type="match status" value="1"/>
</dbReference>
<dbReference type="KEGG" id="dqu:106747383"/>
<name>A0A6P3XQ52_DINQU</name>
<dbReference type="InterPro" id="IPR050111">
    <property type="entry name" value="C-type_lectin/snaclec_domain"/>
</dbReference>